<name>A0A0A9CDG7_ARUDO</name>
<protein>
    <submittedName>
        <fullName evidence="1">Uncharacterized protein</fullName>
    </submittedName>
</protein>
<evidence type="ECO:0000313" key="1">
    <source>
        <dbReference type="EMBL" id="JAD74374.1"/>
    </source>
</evidence>
<dbReference type="AlphaFoldDB" id="A0A0A9CDG7"/>
<reference evidence="1" key="1">
    <citation type="submission" date="2014-09" db="EMBL/GenBank/DDBJ databases">
        <authorList>
            <person name="Magalhaes I.L.F."/>
            <person name="Oliveira U."/>
            <person name="Santos F.R."/>
            <person name="Vidigal T.H.D.A."/>
            <person name="Brescovit A.D."/>
            <person name="Santos A.J."/>
        </authorList>
    </citation>
    <scope>NUCLEOTIDE SEQUENCE</scope>
    <source>
        <tissue evidence="1">Shoot tissue taken approximately 20 cm above the soil surface</tissue>
    </source>
</reference>
<proteinExistence type="predicted"/>
<organism evidence="1">
    <name type="scientific">Arundo donax</name>
    <name type="common">Giant reed</name>
    <name type="synonym">Donax arundinaceus</name>
    <dbReference type="NCBI Taxonomy" id="35708"/>
    <lineage>
        <taxon>Eukaryota</taxon>
        <taxon>Viridiplantae</taxon>
        <taxon>Streptophyta</taxon>
        <taxon>Embryophyta</taxon>
        <taxon>Tracheophyta</taxon>
        <taxon>Spermatophyta</taxon>
        <taxon>Magnoliopsida</taxon>
        <taxon>Liliopsida</taxon>
        <taxon>Poales</taxon>
        <taxon>Poaceae</taxon>
        <taxon>PACMAD clade</taxon>
        <taxon>Arundinoideae</taxon>
        <taxon>Arundineae</taxon>
        <taxon>Arundo</taxon>
    </lineage>
</organism>
<accession>A0A0A9CDG7</accession>
<reference evidence="1" key="2">
    <citation type="journal article" date="2015" name="Data Brief">
        <title>Shoot transcriptome of the giant reed, Arundo donax.</title>
        <authorList>
            <person name="Barrero R.A."/>
            <person name="Guerrero F.D."/>
            <person name="Moolhuijzen P."/>
            <person name="Goolsby J.A."/>
            <person name="Tidwell J."/>
            <person name="Bellgard S.E."/>
            <person name="Bellgard M.I."/>
        </authorList>
    </citation>
    <scope>NUCLEOTIDE SEQUENCE</scope>
    <source>
        <tissue evidence="1">Shoot tissue taken approximately 20 cm above the soil surface</tissue>
    </source>
</reference>
<dbReference type="EMBL" id="GBRH01223521">
    <property type="protein sequence ID" value="JAD74374.1"/>
    <property type="molecule type" value="Transcribed_RNA"/>
</dbReference>
<sequence>MLMYLHLKALTKDYGLCATSTHPLLPFSWHIYLGAFSVHKCVMEPGLQESSSTEQKC</sequence>